<comment type="similarity">
    <text evidence="7">Belongs to the binding-protein-dependent transport system permease family.</text>
</comment>
<proteinExistence type="inferred from homology"/>
<dbReference type="EMBL" id="QUAK01000042">
    <property type="protein sequence ID" value="RFU87153.1"/>
    <property type="molecule type" value="Genomic_DNA"/>
</dbReference>
<evidence type="ECO:0000256" key="1">
    <source>
        <dbReference type="ARBA" id="ARBA00004651"/>
    </source>
</evidence>
<evidence type="ECO:0000313" key="10">
    <source>
        <dbReference type="Proteomes" id="UP000263094"/>
    </source>
</evidence>
<organism evidence="9 10">
    <name type="scientific">Streptomyces triticagri</name>
    <dbReference type="NCBI Taxonomy" id="2293568"/>
    <lineage>
        <taxon>Bacteria</taxon>
        <taxon>Bacillati</taxon>
        <taxon>Actinomycetota</taxon>
        <taxon>Actinomycetes</taxon>
        <taxon>Kitasatosporales</taxon>
        <taxon>Streptomycetaceae</taxon>
        <taxon>Streptomyces</taxon>
    </lineage>
</organism>
<dbReference type="RefSeq" id="WP_128555325.1">
    <property type="nucleotide sequence ID" value="NZ_QUAK01000042.1"/>
</dbReference>
<keyword evidence="6 7" id="KW-0472">Membrane</keyword>
<comment type="caution">
    <text evidence="9">The sequence shown here is derived from an EMBL/GenBank/DDBJ whole genome shotgun (WGS) entry which is preliminary data.</text>
</comment>
<evidence type="ECO:0000256" key="5">
    <source>
        <dbReference type="ARBA" id="ARBA00022989"/>
    </source>
</evidence>
<dbReference type="InterPro" id="IPR000515">
    <property type="entry name" value="MetI-like"/>
</dbReference>
<evidence type="ECO:0000256" key="2">
    <source>
        <dbReference type="ARBA" id="ARBA00022448"/>
    </source>
</evidence>
<feature type="transmembrane region" description="Helical" evidence="7">
    <location>
        <begin position="21"/>
        <end position="40"/>
    </location>
</feature>
<dbReference type="OrthoDB" id="9794684at2"/>
<feature type="transmembrane region" description="Helical" evidence="7">
    <location>
        <begin position="248"/>
        <end position="269"/>
    </location>
</feature>
<feature type="transmembrane region" description="Helical" evidence="7">
    <location>
        <begin position="77"/>
        <end position="102"/>
    </location>
</feature>
<keyword evidence="10" id="KW-1185">Reference proteome</keyword>
<dbReference type="Pfam" id="PF00528">
    <property type="entry name" value="BPD_transp_1"/>
    <property type="match status" value="1"/>
</dbReference>
<protein>
    <submittedName>
        <fullName evidence="9">Carbohydrate ABC transporter permease</fullName>
    </submittedName>
</protein>
<feature type="domain" description="ABC transmembrane type-1" evidence="8">
    <location>
        <begin position="78"/>
        <end position="269"/>
    </location>
</feature>
<dbReference type="GO" id="GO:0055085">
    <property type="term" value="P:transmembrane transport"/>
    <property type="evidence" value="ECO:0007669"/>
    <property type="project" value="InterPro"/>
</dbReference>
<keyword evidence="5 7" id="KW-1133">Transmembrane helix</keyword>
<feature type="transmembrane region" description="Helical" evidence="7">
    <location>
        <begin position="114"/>
        <end position="135"/>
    </location>
</feature>
<dbReference type="CDD" id="cd06261">
    <property type="entry name" value="TM_PBP2"/>
    <property type="match status" value="1"/>
</dbReference>
<feature type="transmembrane region" description="Helical" evidence="7">
    <location>
        <begin position="190"/>
        <end position="215"/>
    </location>
</feature>
<keyword evidence="2 7" id="KW-0813">Transport</keyword>
<dbReference type="InterPro" id="IPR035906">
    <property type="entry name" value="MetI-like_sf"/>
</dbReference>
<evidence type="ECO:0000256" key="6">
    <source>
        <dbReference type="ARBA" id="ARBA00023136"/>
    </source>
</evidence>
<dbReference type="InterPro" id="IPR050901">
    <property type="entry name" value="BP-dep_ABC_trans_perm"/>
</dbReference>
<evidence type="ECO:0000259" key="8">
    <source>
        <dbReference type="PROSITE" id="PS50928"/>
    </source>
</evidence>
<keyword evidence="4 7" id="KW-0812">Transmembrane</keyword>
<feature type="transmembrane region" description="Helical" evidence="7">
    <location>
        <begin position="147"/>
        <end position="169"/>
    </location>
</feature>
<evidence type="ECO:0000256" key="3">
    <source>
        <dbReference type="ARBA" id="ARBA00022475"/>
    </source>
</evidence>
<dbReference type="AlphaFoldDB" id="A0A372M9P3"/>
<name>A0A372M9P3_9ACTN</name>
<sequence length="284" mass="30867">MTAPAARAKDRGRGTRGRIGIGIAVAALLVFTLFPVYWMVSTALDPKAVTRGSDLLPSGLSLQHFSTVFDKGNFGTYLLNSVIVGFGTILAAAVLSLFAAIAVARFKFRFRTSVLIMVLIVQMVPLEALVIPLFLQMRDYELLNSLLGLTVVYIALSLPFAIWTLRGFVQTVPKEVEEAAYIDGASWPRMFWSVLLPLVAPGLVATSIFAFITAWNEFVFAYTFMKGSDKYTAAVGIYQFFGENSTSWGPVMASSTLITVPVMIFFIVVHRRLGSGLAAGAVKG</sequence>
<dbReference type="PANTHER" id="PTHR32243">
    <property type="entry name" value="MALTOSE TRANSPORT SYSTEM PERMEASE-RELATED"/>
    <property type="match status" value="1"/>
</dbReference>
<evidence type="ECO:0000313" key="9">
    <source>
        <dbReference type="EMBL" id="RFU87153.1"/>
    </source>
</evidence>
<keyword evidence="3" id="KW-1003">Cell membrane</keyword>
<gene>
    <name evidence="9" type="ORF">DY218_08540</name>
</gene>
<accession>A0A372M9P3</accession>
<evidence type="ECO:0000256" key="7">
    <source>
        <dbReference type="RuleBase" id="RU363032"/>
    </source>
</evidence>
<dbReference type="PANTHER" id="PTHR32243:SF18">
    <property type="entry name" value="INNER MEMBRANE ABC TRANSPORTER PERMEASE PROTEIN YCJP"/>
    <property type="match status" value="1"/>
</dbReference>
<dbReference type="Gene3D" id="1.10.3720.10">
    <property type="entry name" value="MetI-like"/>
    <property type="match status" value="1"/>
</dbReference>
<reference evidence="9 10" key="1">
    <citation type="submission" date="2018-08" db="EMBL/GenBank/DDBJ databases">
        <title>Isolation, diversity and antifungal activity of Actinobacteria from wheat.</title>
        <authorList>
            <person name="Han C."/>
        </authorList>
    </citation>
    <scope>NUCLEOTIDE SEQUENCE [LARGE SCALE GENOMIC DNA]</scope>
    <source>
        <strain evidence="9 10">NEAU-YY421</strain>
    </source>
</reference>
<dbReference type="Proteomes" id="UP000263094">
    <property type="component" value="Unassembled WGS sequence"/>
</dbReference>
<dbReference type="GO" id="GO:0005886">
    <property type="term" value="C:plasma membrane"/>
    <property type="evidence" value="ECO:0007669"/>
    <property type="project" value="UniProtKB-SubCell"/>
</dbReference>
<dbReference type="SUPFAM" id="SSF161098">
    <property type="entry name" value="MetI-like"/>
    <property type="match status" value="1"/>
</dbReference>
<comment type="subcellular location">
    <subcellularLocation>
        <location evidence="1 7">Cell membrane</location>
        <topology evidence="1 7">Multi-pass membrane protein</topology>
    </subcellularLocation>
</comment>
<evidence type="ECO:0000256" key="4">
    <source>
        <dbReference type="ARBA" id="ARBA00022692"/>
    </source>
</evidence>
<dbReference type="PROSITE" id="PS50928">
    <property type="entry name" value="ABC_TM1"/>
    <property type="match status" value="1"/>
</dbReference>